<feature type="region of interest" description="Disordered" evidence="10">
    <location>
        <begin position="1507"/>
        <end position="1544"/>
    </location>
</feature>
<dbReference type="InterPro" id="IPR002119">
    <property type="entry name" value="Histone_H2A"/>
</dbReference>
<dbReference type="Pfam" id="PF00125">
    <property type="entry name" value="Histone"/>
    <property type="match status" value="1"/>
</dbReference>
<feature type="domain" description="Histone H2A C-terminal" evidence="12">
    <location>
        <begin position="667"/>
        <end position="699"/>
    </location>
</feature>
<gene>
    <name evidence="14" type="ORF">FBUS_02557</name>
</gene>
<accession>A0A8E0VMI9</accession>
<feature type="compositionally biased region" description="Polar residues" evidence="10">
    <location>
        <begin position="1342"/>
        <end position="1357"/>
    </location>
</feature>
<dbReference type="GO" id="GO:0030527">
    <property type="term" value="F:structural constituent of chromatin"/>
    <property type="evidence" value="ECO:0007669"/>
    <property type="project" value="InterPro"/>
</dbReference>
<feature type="region of interest" description="Disordered" evidence="10">
    <location>
        <begin position="1137"/>
        <end position="1162"/>
    </location>
</feature>
<evidence type="ECO:0000256" key="10">
    <source>
        <dbReference type="SAM" id="MobiDB-lite"/>
    </source>
</evidence>
<dbReference type="Pfam" id="PF25756">
    <property type="entry name" value="TPR_INTS8"/>
    <property type="match status" value="2"/>
</dbReference>
<evidence type="ECO:0000259" key="13">
    <source>
        <dbReference type="Pfam" id="PF25756"/>
    </source>
</evidence>
<dbReference type="EMBL" id="LUCM01004581">
    <property type="protein sequence ID" value="KAA0194147.1"/>
    <property type="molecule type" value="Genomic_DNA"/>
</dbReference>
<protein>
    <recommendedName>
        <fullName evidence="6">Histone H2A</fullName>
    </recommendedName>
</protein>
<evidence type="ECO:0000256" key="9">
    <source>
        <dbReference type="ARBA" id="ARBA00023269"/>
    </source>
</evidence>
<dbReference type="SUPFAM" id="SSF47113">
    <property type="entry name" value="Histone-fold"/>
    <property type="match status" value="1"/>
</dbReference>
<dbReference type="GO" id="GO:0005634">
    <property type="term" value="C:nucleus"/>
    <property type="evidence" value="ECO:0007669"/>
    <property type="project" value="UniProtKB-SubCell"/>
</dbReference>
<keyword evidence="15" id="KW-1185">Reference proteome</keyword>
<keyword evidence="9" id="KW-0238">DNA-binding</keyword>
<dbReference type="PANTHER" id="PTHR23430">
    <property type="entry name" value="HISTONE H2A"/>
    <property type="match status" value="1"/>
</dbReference>
<evidence type="ECO:0000313" key="14">
    <source>
        <dbReference type="EMBL" id="KAA0194147.1"/>
    </source>
</evidence>
<evidence type="ECO:0000256" key="6">
    <source>
        <dbReference type="ARBA" id="ARBA00017642"/>
    </source>
</evidence>
<dbReference type="InterPro" id="IPR007125">
    <property type="entry name" value="H2A/H2B/H3"/>
</dbReference>
<sequence>MGYLHERNWLFYLVQPTQLLADIPEMHLETKLALLKQFLSQAELSDRKTFSMSRVDICAPEGNLISETCRIKDSLVAEFSDSEPTYKKSRILDALALQLAAVLKFNLNMFRTICEIPTRLLARLYRVLVTVTARNSAVLQPLFEEQDGKDNLFKVNPYAGFDWCALHPTTTYAIFSYHIWCLQVSFASNMLPQPFRNLTPAVSGLTEVPDTVFFADNRVEISVVLERAAESVGQLTQILALLHEISLARPFPTAFPLVGPGLPPALGAPLDTELEETDAEAGSKPRQSMLIRDAELLSKEYLELSIKFILGRHAFQLQNFTKAEELFTTALNLMKQTKTILGSECAHSGIRSPTRMKNEPCSNNSINKPTYEDHLYQILMEDLHVEDNAQTCESIVPLGWSLRRRLEDLVLRALVARHASRLDVKIGRSPPAKQARMTSRGGVPAAADLFCVIQHLYTKILVCNTIERLVSESFFEPTQFVTLLITCPKRTNESRSLNISGSAPTMDPVCAYEFLFDCLDCFLHVLSTQPKKRTRMRVQLIDQFILYIVQQGLTLLGQLDWISSSDIVELLILKRRFCGFLKALVEHDLAKTRSAHASLQFPVGRVHRLLSKGNYAERVGAGAPVYLAAVLEYLAAEVLELAGNAARDNKKTRIIPRHLQLAIRNDEELNRLLGGVTIAEGGVLPAIQALLPKKSEKPKFSALSADVQNFVRSVFETEQSAEWASGENVSRNTALQGLPDPGINLPTHSTGDHGLASLTSEIAGPLQLTEPTAYWSESPIGAEVGTIYGSKMDIDMRSPVNPFTAASSLSPFSSHPFRPTGNLGTSHSSLPSCVSETLGNADSFTLIHASTIRSLITTCTPSGVSTAVRKLLGVMPAARILMLNSAWVPGLRRLALLEHASNGSGSINEIPPDETFLAPLFTVDANSSGLLVAAIQLVKASLFLEHQTASPSCIQILLLSALSELTANTNTLCTGASALTWMRAALRHEVLLLDLLSVMDSSAVMSSEESRTIPTITGNVVGVTKVHTQRFHLNDLSRRAKICLFHAAGLPANQAALENKMDASMPLGLSNLLVCAAACFLLWNGERDFLLPSTKRAQSSIACLPKGSLPARNSILGGLDLIRALLRLHEAVSTVASQLDSSENGEKWDGTPPTPDGDTRSAQADRVKTAINNLLNLVIFGCLVPELGNSTHGSENNITSSGETKTSHGRPQIQLSTMITVARMLACSCVHNQSSREADIEHPHADAKRRFGPGILCARKSSPALYLLSYLITCLSHITHSVCPEFNVPKLPPLDIVVDICTRLDCTDLWHGIVAGDSSKAGTSSGLDTGRRKRSRWEPATSDDTSGLKSHSENSGSLMNKTNMIGVIAASLLSDSRWPSDVSSNAKPPPESMYELLLLFLNSGLTFLPTRIDWLLLRAEVEFHLNRPQAALVTYLEACAVATDSFLHPLPAPIQCEQVVHRMVTVCQQLGLISEAIVLCQLAPQGTLIEVGLSLITCMSDLYSSGPQNSEPAGELSNGSESHNSVMPPPPVAPVASGPINDSTTRVRVPLSTFLTERSRGACGGFLAKTPWDSLDPLIDYLWDVRLLEALSLNALNQGAVTVHARFNACLSLPELNVNNRDEILRQSVEARTLEFLKWMANQYI</sequence>
<comment type="caution">
    <text evidence="14">The sequence shown here is derived from an EMBL/GenBank/DDBJ whole genome shotgun (WGS) entry which is preliminary data.</text>
</comment>
<dbReference type="OrthoDB" id="64340at2759"/>
<evidence type="ECO:0000256" key="7">
    <source>
        <dbReference type="ARBA" id="ARBA00022454"/>
    </source>
</evidence>
<feature type="region of interest" description="Disordered" evidence="10">
    <location>
        <begin position="1192"/>
        <end position="1211"/>
    </location>
</feature>
<proteinExistence type="inferred from homology"/>
<evidence type="ECO:0000256" key="1">
    <source>
        <dbReference type="ARBA" id="ARBA00002001"/>
    </source>
</evidence>
<dbReference type="GO" id="GO:0046982">
    <property type="term" value="F:protein heterodimerization activity"/>
    <property type="evidence" value="ECO:0007669"/>
    <property type="project" value="InterPro"/>
</dbReference>
<feature type="domain" description="INTS8 TPR repeats" evidence="13">
    <location>
        <begin position="1572"/>
        <end position="1644"/>
    </location>
</feature>
<keyword evidence="8" id="KW-0539">Nucleus</keyword>
<dbReference type="InterPro" id="IPR032454">
    <property type="entry name" value="Histone_H2A_C"/>
</dbReference>
<dbReference type="Gene3D" id="1.10.20.10">
    <property type="entry name" value="Histone, subunit A"/>
    <property type="match status" value="1"/>
</dbReference>
<dbReference type="Proteomes" id="UP000728185">
    <property type="component" value="Unassembled WGS sequence"/>
</dbReference>
<dbReference type="FunFam" id="1.10.20.10:FF:000008">
    <property type="entry name" value="Histone H2A"/>
    <property type="match status" value="1"/>
</dbReference>
<organism evidence="14 15">
    <name type="scientific">Fasciolopsis buskii</name>
    <dbReference type="NCBI Taxonomy" id="27845"/>
    <lineage>
        <taxon>Eukaryota</taxon>
        <taxon>Metazoa</taxon>
        <taxon>Spiralia</taxon>
        <taxon>Lophotrochozoa</taxon>
        <taxon>Platyhelminthes</taxon>
        <taxon>Trematoda</taxon>
        <taxon>Digenea</taxon>
        <taxon>Plagiorchiida</taxon>
        <taxon>Echinostomata</taxon>
        <taxon>Echinostomatoidea</taxon>
        <taxon>Fasciolidae</taxon>
        <taxon>Fasciolopsis</taxon>
    </lineage>
</organism>
<dbReference type="GO" id="GO:0000786">
    <property type="term" value="C:nucleosome"/>
    <property type="evidence" value="ECO:0007669"/>
    <property type="project" value="UniProtKB-KW"/>
</dbReference>
<feature type="compositionally biased region" description="Polar residues" evidence="10">
    <location>
        <begin position="1507"/>
        <end position="1525"/>
    </location>
</feature>
<feature type="compositionally biased region" description="Polar residues" evidence="10">
    <location>
        <begin position="1192"/>
        <end position="1204"/>
    </location>
</feature>
<dbReference type="SMART" id="SM00414">
    <property type="entry name" value="H2A"/>
    <property type="match status" value="1"/>
</dbReference>
<feature type="domain" description="Core Histone H2A/H2B/H3" evidence="11">
    <location>
        <begin position="591"/>
        <end position="664"/>
    </location>
</feature>
<dbReference type="GO" id="GO:0003677">
    <property type="term" value="F:DNA binding"/>
    <property type="evidence" value="ECO:0007669"/>
    <property type="project" value="InterPro"/>
</dbReference>
<keyword evidence="9" id="KW-0544">Nucleosome core</keyword>
<comment type="function">
    <text evidence="1">Core component of nucleosome. Nucleosomes wrap and compact DNA into chromatin, limiting DNA accessibility to the cellular machineries which require DNA as a template. Histones thereby play a central role in transcription regulation, DNA repair, DNA replication and chromosomal stability. DNA accessibility is regulated via a complex set of post-translational modifications of histones, also called histone code, and nucleosome remodeling.</text>
</comment>
<comment type="subcellular location">
    <subcellularLocation>
        <location evidence="3">Chromosome</location>
    </subcellularLocation>
    <subcellularLocation>
        <location evidence="2">Nucleus</location>
    </subcellularLocation>
</comment>
<dbReference type="PRINTS" id="PR00620">
    <property type="entry name" value="HISTONEH2A"/>
</dbReference>
<comment type="subunit">
    <text evidence="5">The nucleosome is a histone octamer containing two molecules each of H2A, H2B, H3 and H4 assembled in one H3-H4 heterotetramer and two H2A-H2B heterodimers. The octamer wraps approximately 147 bp of DNA.</text>
</comment>
<name>A0A8E0VMI9_9TREM</name>
<dbReference type="InterPro" id="IPR009072">
    <property type="entry name" value="Histone-fold"/>
</dbReference>
<keyword evidence="7" id="KW-0158">Chromosome</keyword>
<evidence type="ECO:0000259" key="12">
    <source>
        <dbReference type="Pfam" id="PF16211"/>
    </source>
</evidence>
<dbReference type="InterPro" id="IPR057980">
    <property type="entry name" value="TPR_INTS8"/>
</dbReference>
<dbReference type="Pfam" id="PF16211">
    <property type="entry name" value="Histone_H2A_C"/>
    <property type="match status" value="1"/>
</dbReference>
<evidence type="ECO:0000256" key="8">
    <source>
        <dbReference type="ARBA" id="ARBA00023242"/>
    </source>
</evidence>
<evidence type="ECO:0000256" key="3">
    <source>
        <dbReference type="ARBA" id="ARBA00004286"/>
    </source>
</evidence>
<evidence type="ECO:0000313" key="15">
    <source>
        <dbReference type="Proteomes" id="UP000728185"/>
    </source>
</evidence>
<evidence type="ECO:0000256" key="4">
    <source>
        <dbReference type="ARBA" id="ARBA00010691"/>
    </source>
</evidence>
<reference evidence="14" key="1">
    <citation type="submission" date="2019-05" db="EMBL/GenBank/DDBJ databases">
        <title>Annotation for the trematode Fasciolopsis buski.</title>
        <authorList>
            <person name="Choi Y.-J."/>
        </authorList>
    </citation>
    <scope>NUCLEOTIDE SEQUENCE</scope>
    <source>
        <strain evidence="14">HT</strain>
        <tissue evidence="14">Whole worm</tissue>
    </source>
</reference>
<comment type="similarity">
    <text evidence="4">Belongs to the histone H2A family.</text>
</comment>
<feature type="region of interest" description="Disordered" evidence="10">
    <location>
        <begin position="1320"/>
        <end position="1357"/>
    </location>
</feature>
<dbReference type="CDD" id="cd00074">
    <property type="entry name" value="HFD_H2A"/>
    <property type="match status" value="1"/>
</dbReference>
<evidence type="ECO:0000259" key="11">
    <source>
        <dbReference type="Pfam" id="PF00125"/>
    </source>
</evidence>
<evidence type="ECO:0000256" key="5">
    <source>
        <dbReference type="ARBA" id="ARBA00011538"/>
    </source>
</evidence>
<evidence type="ECO:0000256" key="2">
    <source>
        <dbReference type="ARBA" id="ARBA00004123"/>
    </source>
</evidence>
<feature type="domain" description="INTS8 TPR repeats" evidence="13">
    <location>
        <begin position="1378"/>
        <end position="1483"/>
    </location>
</feature>